<evidence type="ECO:0000259" key="11">
    <source>
        <dbReference type="PROSITE" id="PS50880"/>
    </source>
</evidence>
<evidence type="ECO:0000256" key="6">
    <source>
        <dbReference type="ARBA" id="ARBA00023235"/>
    </source>
</evidence>
<reference evidence="13 14" key="1">
    <citation type="submission" date="2021-03" db="EMBL/GenBank/DDBJ databases">
        <title>The first data on the complete genome of the tetrodotoxin-producing bacterium.</title>
        <authorList>
            <person name="Melnikova D.I."/>
            <person name="Nijland R."/>
            <person name="Magarlamov T.Y."/>
        </authorList>
    </citation>
    <scope>NUCLEOTIDE SEQUENCE [LARGE SCALE GENOMIC DNA]</scope>
    <source>
        <strain evidence="13 14">1839</strain>
        <plasmid evidence="13 14">p_unnamed</plasmid>
    </source>
</reference>
<dbReference type="Gene3D" id="2.70.20.10">
    <property type="entry name" value="Topoisomerase I, domain 3"/>
    <property type="match status" value="1"/>
</dbReference>
<dbReference type="InterPro" id="IPR000380">
    <property type="entry name" value="Topo_IA"/>
</dbReference>
<keyword evidence="4" id="KW-0799">Topoisomerase</keyword>
<dbReference type="SMART" id="SM00493">
    <property type="entry name" value="TOPRIM"/>
    <property type="match status" value="1"/>
</dbReference>
<dbReference type="InterPro" id="IPR013825">
    <property type="entry name" value="Topo_IA_cen_sub2"/>
</dbReference>
<dbReference type="InterPro" id="IPR013824">
    <property type="entry name" value="Topo_IA_cen_sub1"/>
</dbReference>
<dbReference type="InterPro" id="IPR013497">
    <property type="entry name" value="Topo_IA_cen"/>
</dbReference>
<dbReference type="InterPro" id="IPR023406">
    <property type="entry name" value="Topo_IA_AS"/>
</dbReference>
<keyword evidence="5" id="KW-0238">DNA-binding</keyword>
<dbReference type="SMART" id="SM00437">
    <property type="entry name" value="TOP1Ac"/>
    <property type="match status" value="1"/>
</dbReference>
<evidence type="ECO:0000256" key="2">
    <source>
        <dbReference type="ARBA" id="ARBA00009446"/>
    </source>
</evidence>
<dbReference type="InterPro" id="IPR025589">
    <property type="entry name" value="Toprim_C_rpt"/>
</dbReference>
<dbReference type="InterPro" id="IPR003602">
    <property type="entry name" value="Topo_IA_DNA-bd_dom"/>
</dbReference>
<dbReference type="PANTHER" id="PTHR11390">
    <property type="entry name" value="PROKARYOTIC DNA TOPOISOMERASE"/>
    <property type="match status" value="1"/>
</dbReference>
<evidence type="ECO:0000256" key="4">
    <source>
        <dbReference type="ARBA" id="ARBA00023029"/>
    </source>
</evidence>
<comment type="catalytic activity">
    <reaction evidence="1">
        <text>ATP-independent breakage of single-stranded DNA, followed by passage and rejoining.</text>
        <dbReference type="EC" id="5.6.2.1"/>
    </reaction>
</comment>
<evidence type="ECO:0000256" key="10">
    <source>
        <dbReference type="ARBA" id="ARBA00032877"/>
    </source>
</evidence>
<dbReference type="Pfam" id="PF13342">
    <property type="entry name" value="Toprim_Crpt"/>
    <property type="match status" value="3"/>
</dbReference>
<dbReference type="EC" id="5.6.2.1" evidence="3"/>
<dbReference type="PROSITE" id="PS50880">
    <property type="entry name" value="TOPRIM"/>
    <property type="match status" value="1"/>
</dbReference>
<comment type="similarity">
    <text evidence="2">Belongs to the type IA topoisomerase family.</text>
</comment>
<accession>A0ABX8FIV4</accession>
<organism evidence="13 14">
    <name type="scientific">Cytobacillus gottheilii</name>
    <dbReference type="NCBI Taxonomy" id="859144"/>
    <lineage>
        <taxon>Bacteria</taxon>
        <taxon>Bacillati</taxon>
        <taxon>Bacillota</taxon>
        <taxon>Bacilli</taxon>
        <taxon>Bacillales</taxon>
        <taxon>Bacillaceae</taxon>
        <taxon>Cytobacillus</taxon>
    </lineage>
</organism>
<dbReference type="RefSeq" id="WP_214479023.1">
    <property type="nucleotide sequence ID" value="NZ_CP071710.1"/>
</dbReference>
<feature type="domain" description="Topo IA-type catalytic" evidence="12">
    <location>
        <begin position="160"/>
        <end position="597"/>
    </location>
</feature>
<gene>
    <name evidence="13" type="ORF">J1899_22255</name>
</gene>
<dbReference type="PROSITE" id="PS00396">
    <property type="entry name" value="TOPO_IA_1"/>
    <property type="match status" value="1"/>
</dbReference>
<evidence type="ECO:0000256" key="5">
    <source>
        <dbReference type="ARBA" id="ARBA00023125"/>
    </source>
</evidence>
<feature type="domain" description="Toprim" evidence="11">
    <location>
        <begin position="3"/>
        <end position="144"/>
    </location>
</feature>
<dbReference type="InterPro" id="IPR006171">
    <property type="entry name" value="TOPRIM_dom"/>
</dbReference>
<keyword evidence="13" id="KW-0614">Plasmid</keyword>
<evidence type="ECO:0000313" key="13">
    <source>
        <dbReference type="EMBL" id="QVY63963.1"/>
    </source>
</evidence>
<dbReference type="Pfam" id="PF01751">
    <property type="entry name" value="Toprim"/>
    <property type="match status" value="1"/>
</dbReference>
<evidence type="ECO:0000256" key="9">
    <source>
        <dbReference type="ARBA" id="ARBA00032235"/>
    </source>
</evidence>
<evidence type="ECO:0000256" key="7">
    <source>
        <dbReference type="ARBA" id="ARBA00030003"/>
    </source>
</evidence>
<dbReference type="Proteomes" id="UP000679247">
    <property type="component" value="Plasmid p_unnamed"/>
</dbReference>
<name>A0ABX8FIV4_9BACI</name>
<dbReference type="Pfam" id="PF01131">
    <property type="entry name" value="Topoisom_bac"/>
    <property type="match status" value="1"/>
</dbReference>
<dbReference type="SMART" id="SM00436">
    <property type="entry name" value="TOP1Bc"/>
    <property type="match status" value="1"/>
</dbReference>
<evidence type="ECO:0000259" key="12">
    <source>
        <dbReference type="PROSITE" id="PS52039"/>
    </source>
</evidence>
<sequence length="898" mass="102709">MNKTLIIAEKPKVANQILKLPRFNGSKREMGSKPYFGYVENKDYIVTWASGHLLEVQNPENHDPKYKRFLFEDLPIFLDLKYQPKLDTKEQLEFITKLINRNDVQHIINAADNDREGELIFREIYEYAQSNKPVSRIFKSSHEADELEAAFNALLPGSQFDSLAAAARARQYLDHLLGTTITRASTTKLANNQFLLSSGRIQMCLLAEIRKREIEVESFKESSFYNLEIDLSEGFTAELKTEKQQLNPEPLKEKGEQLVGQQLIVKSFEEKKKKKNPKNLYNLTDIYKDAITKLKANTAVVQKHIQHLYDSGYITYPRSDSRYLPTSRLEKVKEAIGQLQKNEKYEQLISNIDTNNVTEKHSVFNDEKVTAHYAIVPTSKVYNSEDRPDLEKKLYDMVVKRFLGKFLPSASYLARSIILIDERGNEFFCTEKILQSPGYLTLFKDEVEDGTKSTFKLPTLKEGQKISVKDFTIKEGKTRKPSYHNELSILSFMENAGKHIEDEDISHLLKGKRIGTTATEHTFLPKLLNRGYIESDQKGFFTCSKVGKAYIDSFPVEELKNPDFTAELEGSIEQIKDEELSYEAFIAKSKELANLIVKNMSNLSEDVTNYLMVKHNEQIEICSCLCKEGRLINKGKFYGCSCYPECKITFPKEIKGKVIPEGQIKKLMEEGQTDLIKGFKGEQGTFEAFLIAEDGNFKFKFPTAEDRSLGVCPKCNKGHIVNVKTKDKKQFYACSEFKSGCQFSIPEEVAGLKLPTVQVKKLITKGSTDFLPGFQNKEGKEYTASLHLNLDNKITFKFPTLEDRTIGKCRLCGGKVLIGKHYYLCENYKKSCEFILPGTFLEKQITTKQAIKLLDQNMTDVIKGFKKKDGTGTFDAKLSYNTTEKRLTFIFPKKKNKQ</sequence>
<dbReference type="SUPFAM" id="SSF56712">
    <property type="entry name" value="Prokaryotic type I DNA topoisomerase"/>
    <property type="match status" value="1"/>
</dbReference>
<proteinExistence type="inferred from homology"/>
<dbReference type="Gene3D" id="1.10.290.10">
    <property type="entry name" value="Topoisomerase I, domain 4"/>
    <property type="match status" value="1"/>
</dbReference>
<dbReference type="CDD" id="cd03362">
    <property type="entry name" value="TOPRIM_TopoIA_TopoIII"/>
    <property type="match status" value="1"/>
</dbReference>
<evidence type="ECO:0000256" key="3">
    <source>
        <dbReference type="ARBA" id="ARBA00012891"/>
    </source>
</evidence>
<dbReference type="EMBL" id="CP071710">
    <property type="protein sequence ID" value="QVY63963.1"/>
    <property type="molecule type" value="Genomic_DNA"/>
</dbReference>
<geneLocation type="plasmid" evidence="13 14">
    <name>p_unnamed</name>
</geneLocation>
<evidence type="ECO:0000313" key="14">
    <source>
        <dbReference type="Proteomes" id="UP000679247"/>
    </source>
</evidence>
<evidence type="ECO:0000256" key="8">
    <source>
        <dbReference type="ARBA" id="ARBA00031985"/>
    </source>
</evidence>
<dbReference type="InterPro" id="IPR034144">
    <property type="entry name" value="TOPRIM_TopoIII"/>
</dbReference>
<protein>
    <recommendedName>
        <fullName evidence="3">DNA topoisomerase</fullName>
        <ecNumber evidence="3">5.6.2.1</ecNumber>
    </recommendedName>
    <alternativeName>
        <fullName evidence="10">Omega-protein</fullName>
    </alternativeName>
    <alternativeName>
        <fullName evidence="9">Relaxing enzyme</fullName>
    </alternativeName>
    <alternativeName>
        <fullName evidence="7">Swivelase</fullName>
    </alternativeName>
    <alternativeName>
        <fullName evidence="8">Untwisting enzyme</fullName>
    </alternativeName>
</protein>
<dbReference type="InterPro" id="IPR003601">
    <property type="entry name" value="Topo_IA_2"/>
</dbReference>
<dbReference type="PANTHER" id="PTHR11390:SF21">
    <property type="entry name" value="DNA TOPOISOMERASE 3-ALPHA"/>
    <property type="match status" value="1"/>
</dbReference>
<dbReference type="Gene3D" id="3.40.50.140">
    <property type="match status" value="1"/>
</dbReference>
<dbReference type="PROSITE" id="PS52039">
    <property type="entry name" value="TOPO_IA_2"/>
    <property type="match status" value="1"/>
</dbReference>
<dbReference type="Gene3D" id="1.10.460.10">
    <property type="entry name" value="Topoisomerase I, domain 2"/>
    <property type="match status" value="1"/>
</dbReference>
<dbReference type="InterPro" id="IPR023405">
    <property type="entry name" value="Topo_IA_core_domain"/>
</dbReference>
<dbReference type="PRINTS" id="PR00417">
    <property type="entry name" value="PRTPISMRASEI"/>
</dbReference>
<keyword evidence="6" id="KW-0413">Isomerase</keyword>
<dbReference type="InterPro" id="IPR013826">
    <property type="entry name" value="Topo_IA_cen_sub3"/>
</dbReference>
<keyword evidence="14" id="KW-1185">Reference proteome</keyword>
<evidence type="ECO:0000256" key="1">
    <source>
        <dbReference type="ARBA" id="ARBA00000213"/>
    </source>
</evidence>